<keyword evidence="2" id="KW-0732">Signal</keyword>
<feature type="compositionally biased region" description="Low complexity" evidence="1">
    <location>
        <begin position="28"/>
        <end position="41"/>
    </location>
</feature>
<feature type="signal peptide" evidence="2">
    <location>
        <begin position="1"/>
        <end position="25"/>
    </location>
</feature>
<dbReference type="EMBL" id="LAQU01000006">
    <property type="protein sequence ID" value="KKB64105.1"/>
    <property type="molecule type" value="Genomic_DNA"/>
</dbReference>
<dbReference type="RefSeq" id="WP_024901388.1">
    <property type="nucleotide sequence ID" value="NZ_CADFGU010000002.1"/>
</dbReference>
<dbReference type="OrthoDB" id="8943325at2"/>
<dbReference type="AlphaFoldDB" id="A0A0F5K2F5"/>
<evidence type="ECO:0000256" key="1">
    <source>
        <dbReference type="SAM" id="MobiDB-lite"/>
    </source>
</evidence>
<evidence type="ECO:0000256" key="2">
    <source>
        <dbReference type="SAM" id="SignalP"/>
    </source>
</evidence>
<comment type="caution">
    <text evidence="3">The sequence shown here is derived from an EMBL/GenBank/DDBJ whole genome shotgun (WGS) entry which is preliminary data.</text>
</comment>
<sequence length="179" mass="19185">MKNLTAALLTCGLLVTGAVSAPVFAQGTTSTTPTTTAPAKKPVAKKAPAKRSERASSRRRTARKAVPVAAAAAAIPPGAEKWACAEGESLFLAGNMKRDQILTMFWKGRDYKLPREATTTGADRFYDPASGMDLVVIPTKAMLFMDKGDQTRLADECMTTEMREHGTPAPTQSNELIRN</sequence>
<evidence type="ECO:0000313" key="3">
    <source>
        <dbReference type="EMBL" id="KKB64105.1"/>
    </source>
</evidence>
<protein>
    <submittedName>
        <fullName evidence="3">Uncharacterized protein</fullName>
    </submittedName>
</protein>
<reference evidence="3 4" key="1">
    <citation type="submission" date="2015-03" db="EMBL/GenBank/DDBJ databases">
        <title>Draft Genome Sequence of Burkholderia andropogonis type strain ICMP2807, isolated from Sorghum bicolor.</title>
        <authorList>
            <person name="Lopes-Santos L."/>
            <person name="Castro D.B."/>
            <person name="Ottoboni L.M."/>
            <person name="Park D."/>
            <person name="Weirc B.S."/>
            <person name="Destefano S.A."/>
        </authorList>
    </citation>
    <scope>NUCLEOTIDE SEQUENCE [LARGE SCALE GENOMIC DNA]</scope>
    <source>
        <strain evidence="3 4">ICMP2807</strain>
    </source>
</reference>
<name>A0A0F5K2F5_9BURK</name>
<dbReference type="PATRIC" id="fig|28092.6.peg.1878"/>
<dbReference type="STRING" id="28092.WM40_07920"/>
<keyword evidence="4" id="KW-1185">Reference proteome</keyword>
<gene>
    <name evidence="3" type="ORF">WM40_07920</name>
</gene>
<evidence type="ECO:0000313" key="4">
    <source>
        <dbReference type="Proteomes" id="UP000033618"/>
    </source>
</evidence>
<feature type="region of interest" description="Disordered" evidence="1">
    <location>
        <begin position="27"/>
        <end position="63"/>
    </location>
</feature>
<feature type="chain" id="PRO_5002490784" evidence="2">
    <location>
        <begin position="26"/>
        <end position="179"/>
    </location>
</feature>
<accession>A0A0F5K2F5</accession>
<dbReference type="Proteomes" id="UP000033618">
    <property type="component" value="Unassembled WGS sequence"/>
</dbReference>
<proteinExistence type="predicted"/>
<organism evidence="3 4">
    <name type="scientific">Robbsia andropogonis</name>
    <dbReference type="NCBI Taxonomy" id="28092"/>
    <lineage>
        <taxon>Bacteria</taxon>
        <taxon>Pseudomonadati</taxon>
        <taxon>Pseudomonadota</taxon>
        <taxon>Betaproteobacteria</taxon>
        <taxon>Burkholderiales</taxon>
        <taxon>Burkholderiaceae</taxon>
        <taxon>Robbsia</taxon>
    </lineage>
</organism>